<accession>A0A165WA43</accession>
<evidence type="ECO:0000259" key="2">
    <source>
        <dbReference type="Pfam" id="PF24173"/>
    </source>
</evidence>
<dbReference type="Gene3D" id="1.25.10.10">
    <property type="entry name" value="Leucine-rich Repeat Variant"/>
    <property type="match status" value="1"/>
</dbReference>
<evidence type="ECO:0000313" key="4">
    <source>
        <dbReference type="EMBL" id="KZT30894.1"/>
    </source>
</evidence>
<feature type="domain" description="TTI1 N-terminal TPR" evidence="2">
    <location>
        <begin position="15"/>
        <end position="381"/>
    </location>
</feature>
<dbReference type="InParanoid" id="A0A165WA43"/>
<dbReference type="AlphaFoldDB" id="A0A165WA43"/>
<dbReference type="STRING" id="1314782.A0A165WA43"/>
<evidence type="ECO:0000256" key="1">
    <source>
        <dbReference type="SAM" id="MobiDB-lite"/>
    </source>
</evidence>
<dbReference type="Pfam" id="PF21547">
    <property type="entry name" value="TTI1"/>
    <property type="match status" value="1"/>
</dbReference>
<dbReference type="EMBL" id="KV425551">
    <property type="protein sequence ID" value="KZT30894.1"/>
    <property type="molecule type" value="Genomic_DNA"/>
</dbReference>
<keyword evidence="5" id="KW-1185">Reference proteome</keyword>
<dbReference type="InterPro" id="IPR016024">
    <property type="entry name" value="ARM-type_fold"/>
</dbReference>
<proteinExistence type="predicted"/>
<evidence type="ECO:0008006" key="6">
    <source>
        <dbReference type="Google" id="ProtNLM"/>
    </source>
</evidence>
<gene>
    <name evidence="4" type="ORF">NEOLEDRAFT_1166226</name>
</gene>
<dbReference type="OrthoDB" id="49511at2759"/>
<dbReference type="InterPro" id="IPR052587">
    <property type="entry name" value="TELO2-interacting_protein_1"/>
</dbReference>
<dbReference type="SUPFAM" id="SSF48371">
    <property type="entry name" value="ARM repeat"/>
    <property type="match status" value="1"/>
</dbReference>
<protein>
    <recommendedName>
        <fullName evidence="6">ARM repeat-containing protein</fullName>
    </recommendedName>
</protein>
<dbReference type="FunCoup" id="A0A165WA43">
    <property type="interactions" value="542"/>
</dbReference>
<evidence type="ECO:0000313" key="5">
    <source>
        <dbReference type="Proteomes" id="UP000076761"/>
    </source>
</evidence>
<sequence>MSKPAADEERNQAIFQKLKKTCVPLLGNSLLTPSSIGNVARLLTELIDALLEIQASGYRLTTSLISYAFFPLSTILRRNPSSEIPDQILEKIVTVLTIISEEWWWDCDLRTWEQIFMLSGAIVTGIETKGKGKTRSDETKDVAVQSLLALLRERTDKDYPKHRRVARDATARLAEIREHVQGANFIPVLGQILDSSLTTCMSQHLSLQRHSLQLLDLFVRVYIPDDLAASVLPGVVSTMTKVALGLTPSKTSSKGDIVAGALTVIQGIISRAIGDDICIKEGAVRDVNDIGDLVELITATAGEAAASGSKSPYGTPRTDSWLRGTASQLHIAINSLTPLTSHPNPTALRALTTFAATVLNDTSLTLPQTQPLLLSFLLALSLSDFDSVSKPAQNLLAKLLSPSSKVYHALWQTVTQMTRDHLAAIPRLLPTHADAKVEHSAKVIEAICGLSVVLSDDPHSQVAGAGPFSSISSGIGKLLGPSGGIEKWGWALLSVLEFIPPTIVVADSSGTQLLLENGLLNSTAFPAMTLKSVASRSTFDVLERMMRSLGRASGDECLYAVEWFIGVGLSGRTSRSVAALWCGARLLDGVSGVQLGSPDHADFISTTQSRRLCKLSRGIARSVSELWEEEEREEVDRPADRSAMNTDDSQDENLLVEYRKGLVPITLGRRGSQPLSQRSYIKQPSLHKAICLQLIALTCGILQSRSTPLFIYTLYPILHSMVAEDPYVTETASASLAFISYSTSFASSRNLVLSNFDYILDAVSRRFTHRWLDIDATKVLVLLVRLAGRDVVDRASDVVEECFDRLDEFHGYEIVVEGLIEVLLEVVKIVEADDVHAIHEPALKTDPPSDKQRLNKFFHWFHHHCESHEEQDPADYGPAPRRPWSKEEKDTNDEQGQDKEREQPSDPMADSPPTPAQALTKQIVSRSLYFLTHGVPTVRARILLLLCSAVTVLPESGLLPSIHHAWPFILNRLSDSESFVVGAAAQLIEALARHVGSFMSRRIWEDVWPRFRAMLNNLEAVDSTSALTRRGRGAVGTESAYTHSHRLYRSMLKTMTVAVRGVQAQDPPIWDLAMSCRRFLSIGAHEELQMCARDLYRAIGSNNEDAVWLVLSATTSIIDDSVAFMVEERWPIEPNVSIILAELGQDK</sequence>
<dbReference type="Pfam" id="PF24181">
    <property type="entry name" value="TPR_TTI1_C"/>
    <property type="match status" value="1"/>
</dbReference>
<dbReference type="InterPro" id="IPR057567">
    <property type="entry name" value="TPR_TTI1_C"/>
</dbReference>
<dbReference type="GO" id="GO:0005737">
    <property type="term" value="C:cytoplasm"/>
    <property type="evidence" value="ECO:0007669"/>
    <property type="project" value="TreeGrafter"/>
</dbReference>
<dbReference type="Proteomes" id="UP000076761">
    <property type="component" value="Unassembled WGS sequence"/>
</dbReference>
<feature type="domain" description="TTI1 C-terminal TPR" evidence="3">
    <location>
        <begin position="822"/>
        <end position="1108"/>
    </location>
</feature>
<dbReference type="Pfam" id="PF24173">
    <property type="entry name" value="TPR_TTI1_N"/>
    <property type="match status" value="1"/>
</dbReference>
<dbReference type="PANTHER" id="PTHR18460:SF3">
    <property type="entry name" value="TELO2-INTERACTING PROTEIN 1 HOMOLOG"/>
    <property type="match status" value="1"/>
</dbReference>
<feature type="region of interest" description="Disordered" evidence="1">
    <location>
        <begin position="869"/>
        <end position="917"/>
    </location>
</feature>
<organism evidence="4 5">
    <name type="scientific">Neolentinus lepideus HHB14362 ss-1</name>
    <dbReference type="NCBI Taxonomy" id="1314782"/>
    <lineage>
        <taxon>Eukaryota</taxon>
        <taxon>Fungi</taxon>
        <taxon>Dikarya</taxon>
        <taxon>Basidiomycota</taxon>
        <taxon>Agaricomycotina</taxon>
        <taxon>Agaricomycetes</taxon>
        <taxon>Gloeophyllales</taxon>
        <taxon>Gloeophyllaceae</taxon>
        <taxon>Neolentinus</taxon>
    </lineage>
</organism>
<dbReference type="PANTHER" id="PTHR18460">
    <property type="entry name" value="TEL2 INTERACTING PROTEIN 1 TTI1 FAMILY MEMBER"/>
    <property type="match status" value="1"/>
</dbReference>
<evidence type="ECO:0000259" key="3">
    <source>
        <dbReference type="Pfam" id="PF24181"/>
    </source>
</evidence>
<dbReference type="InterPro" id="IPR011989">
    <property type="entry name" value="ARM-like"/>
</dbReference>
<name>A0A165WA43_9AGAM</name>
<dbReference type="InterPro" id="IPR057566">
    <property type="entry name" value="TPR_TTI1_N"/>
</dbReference>
<dbReference type="InterPro" id="IPR049362">
    <property type="entry name" value="TTI1_rpt"/>
</dbReference>
<reference evidence="4 5" key="1">
    <citation type="journal article" date="2016" name="Mol. Biol. Evol.">
        <title>Comparative Genomics of Early-Diverging Mushroom-Forming Fungi Provides Insights into the Origins of Lignocellulose Decay Capabilities.</title>
        <authorList>
            <person name="Nagy L.G."/>
            <person name="Riley R."/>
            <person name="Tritt A."/>
            <person name="Adam C."/>
            <person name="Daum C."/>
            <person name="Floudas D."/>
            <person name="Sun H."/>
            <person name="Yadav J.S."/>
            <person name="Pangilinan J."/>
            <person name="Larsson K.H."/>
            <person name="Matsuura K."/>
            <person name="Barry K."/>
            <person name="Labutti K."/>
            <person name="Kuo R."/>
            <person name="Ohm R.A."/>
            <person name="Bhattacharya S.S."/>
            <person name="Shirouzu T."/>
            <person name="Yoshinaga Y."/>
            <person name="Martin F.M."/>
            <person name="Grigoriev I.V."/>
            <person name="Hibbett D.S."/>
        </authorList>
    </citation>
    <scope>NUCLEOTIDE SEQUENCE [LARGE SCALE GENOMIC DNA]</scope>
    <source>
        <strain evidence="4 5">HHB14362 ss-1</strain>
    </source>
</reference>